<accession>A0A8I6TGX8</accession>
<protein>
    <recommendedName>
        <fullName evidence="5">Nucleolar protein 10</fullName>
    </recommendedName>
</protein>
<evidence type="ECO:0000256" key="2">
    <source>
        <dbReference type="ARBA" id="ARBA00022517"/>
    </source>
</evidence>
<dbReference type="KEGG" id="clec:106671329"/>
<evidence type="ECO:0000256" key="4">
    <source>
        <dbReference type="ARBA" id="ARBA00023274"/>
    </source>
</evidence>
<evidence type="ECO:0000256" key="5">
    <source>
        <dbReference type="ARBA" id="ARBA00030185"/>
    </source>
</evidence>
<dbReference type="Proteomes" id="UP000494040">
    <property type="component" value="Unassembled WGS sequence"/>
</dbReference>
<reference evidence="6" key="1">
    <citation type="submission" date="2022-01" db="UniProtKB">
        <authorList>
            <consortium name="EnsemblMetazoa"/>
        </authorList>
    </citation>
    <scope>IDENTIFICATION</scope>
</reference>
<dbReference type="GeneID" id="106671329"/>
<dbReference type="OrthoDB" id="13807at2759"/>
<dbReference type="PANTHER" id="PTHR13305">
    <property type="entry name" value="RIBOSOME BIOGENESIS PROTEIN NOP10"/>
    <property type="match status" value="1"/>
</dbReference>
<dbReference type="InterPro" id="IPR036756">
    <property type="entry name" value="H/ACA_rnp_Nop10_sf"/>
</dbReference>
<keyword evidence="4" id="KW-0687">Ribonucleoprotein</keyword>
<dbReference type="GO" id="GO:0031429">
    <property type="term" value="C:box H/ACA snoRNP complex"/>
    <property type="evidence" value="ECO:0007669"/>
    <property type="project" value="TreeGrafter"/>
</dbReference>
<evidence type="ECO:0000313" key="6">
    <source>
        <dbReference type="EnsemblMetazoa" id="XP_014257706.1"/>
    </source>
</evidence>
<dbReference type="GO" id="GO:0030515">
    <property type="term" value="F:snoRNA binding"/>
    <property type="evidence" value="ECO:0007669"/>
    <property type="project" value="InterPro"/>
</dbReference>
<dbReference type="RefSeq" id="XP_014257706.1">
    <property type="nucleotide sequence ID" value="XM_014402220.2"/>
</dbReference>
<dbReference type="GO" id="GO:0031120">
    <property type="term" value="P:snRNA pseudouridine synthesis"/>
    <property type="evidence" value="ECO:0007669"/>
    <property type="project" value="TreeGrafter"/>
</dbReference>
<proteinExistence type="inferred from homology"/>
<keyword evidence="3" id="KW-0698">rRNA processing</keyword>
<dbReference type="CTD" id="55505"/>
<organism evidence="6 7">
    <name type="scientific">Cimex lectularius</name>
    <name type="common">Bed bug</name>
    <name type="synonym">Acanthia lectularia</name>
    <dbReference type="NCBI Taxonomy" id="79782"/>
    <lineage>
        <taxon>Eukaryota</taxon>
        <taxon>Metazoa</taxon>
        <taxon>Ecdysozoa</taxon>
        <taxon>Arthropoda</taxon>
        <taxon>Hexapoda</taxon>
        <taxon>Insecta</taxon>
        <taxon>Pterygota</taxon>
        <taxon>Neoptera</taxon>
        <taxon>Paraneoptera</taxon>
        <taxon>Hemiptera</taxon>
        <taxon>Heteroptera</taxon>
        <taxon>Panheteroptera</taxon>
        <taxon>Cimicomorpha</taxon>
        <taxon>Cimicidae</taxon>
        <taxon>Cimex</taxon>
    </lineage>
</organism>
<dbReference type="GO" id="GO:0070034">
    <property type="term" value="F:telomerase RNA binding"/>
    <property type="evidence" value="ECO:0007669"/>
    <property type="project" value="TreeGrafter"/>
</dbReference>
<dbReference type="SUPFAM" id="SSF144210">
    <property type="entry name" value="Nop10-like SnoRNP"/>
    <property type="match status" value="1"/>
</dbReference>
<dbReference type="InterPro" id="IPR007264">
    <property type="entry name" value="H/ACA_rnp_Nop10"/>
</dbReference>
<keyword evidence="7" id="KW-1185">Reference proteome</keyword>
<dbReference type="Pfam" id="PF04135">
    <property type="entry name" value="Nop10p"/>
    <property type="match status" value="1"/>
</dbReference>
<sequence length="64" mass="7607">MYMMYYLNDKGERVYSLKKTDPNGMPTFSAHPARYSPADNFSRERIIIKRRHKLLLTQKPVPAY</sequence>
<comment type="similarity">
    <text evidence="1">Belongs to the NOP10 family.</text>
</comment>
<evidence type="ECO:0000256" key="1">
    <source>
        <dbReference type="ARBA" id="ARBA00009462"/>
    </source>
</evidence>
<evidence type="ECO:0000313" key="7">
    <source>
        <dbReference type="Proteomes" id="UP000494040"/>
    </source>
</evidence>
<dbReference type="OMA" id="HRIIIKK"/>
<evidence type="ECO:0000256" key="3">
    <source>
        <dbReference type="ARBA" id="ARBA00022552"/>
    </source>
</evidence>
<dbReference type="GO" id="GO:0031118">
    <property type="term" value="P:rRNA pseudouridine synthesis"/>
    <property type="evidence" value="ECO:0007669"/>
    <property type="project" value="TreeGrafter"/>
</dbReference>
<dbReference type="PANTHER" id="PTHR13305:SF0">
    <property type="entry name" value="H_ACA RIBONUCLEOPROTEIN COMPLEX SUBUNIT 3"/>
    <property type="match status" value="1"/>
</dbReference>
<name>A0A8I6TGX8_CIMLE</name>
<dbReference type="AlphaFoldDB" id="A0A8I6TGX8"/>
<keyword evidence="2" id="KW-0690">Ribosome biogenesis</keyword>
<dbReference type="Gene3D" id="4.10.80.300">
    <property type="match status" value="1"/>
</dbReference>
<dbReference type="GO" id="GO:1904874">
    <property type="term" value="P:positive regulation of telomerase RNA localization to Cajal body"/>
    <property type="evidence" value="ECO:0007669"/>
    <property type="project" value="TreeGrafter"/>
</dbReference>
<dbReference type="EnsemblMetazoa" id="XM_014402220.2">
    <property type="protein sequence ID" value="XP_014257706.1"/>
    <property type="gene ID" value="LOC106671329"/>
</dbReference>